<dbReference type="OrthoDB" id="10402835at2759"/>
<comment type="caution">
    <text evidence="1">The sequence shown here is derived from an EMBL/GenBank/DDBJ whole genome shotgun (WGS) entry which is preliminary data.</text>
</comment>
<evidence type="ECO:0000313" key="1">
    <source>
        <dbReference type="EMBL" id="KAG5931335.1"/>
    </source>
</evidence>
<evidence type="ECO:0000313" key="2">
    <source>
        <dbReference type="Proteomes" id="UP000706124"/>
    </source>
</evidence>
<sequence length="114" mass="12885">MTQSREWGTIMETISLCARTVHQRAGKTIRPGGCRSIIQGSRYELEHRWHWSLDTDHVKDMKSVFGMDGPKRMSSGNRLLSLYNGADTARRYEVVRLKPLLASTPLANSILLGI</sequence>
<reference evidence="1 2" key="1">
    <citation type="journal article" date="2020" name="bioRxiv">
        <title>Whole genome comparisons of ergot fungi reveals the divergence and evolution of species within the genus Claviceps are the result of varying mechanisms driving genome evolution and host range expansion.</title>
        <authorList>
            <person name="Wyka S.A."/>
            <person name="Mondo S.J."/>
            <person name="Liu M."/>
            <person name="Dettman J."/>
            <person name="Nalam V."/>
            <person name="Broders K.D."/>
        </authorList>
    </citation>
    <scope>NUCLEOTIDE SEQUENCE [LARGE SCALE GENOMIC DNA]</scope>
    <source>
        <strain evidence="1 2">CCC 1485</strain>
    </source>
</reference>
<dbReference type="Proteomes" id="UP000706124">
    <property type="component" value="Unassembled WGS sequence"/>
</dbReference>
<keyword evidence="2" id="KW-1185">Reference proteome</keyword>
<accession>A0A9P7SDU7</accession>
<gene>
    <name evidence="1" type="ORF">E4U60_006198</name>
</gene>
<protein>
    <submittedName>
        <fullName evidence="1">Uncharacterized protein</fullName>
    </submittedName>
</protein>
<organism evidence="1 2">
    <name type="scientific">Claviceps pazoutovae</name>
    <dbReference type="NCBI Taxonomy" id="1649127"/>
    <lineage>
        <taxon>Eukaryota</taxon>
        <taxon>Fungi</taxon>
        <taxon>Dikarya</taxon>
        <taxon>Ascomycota</taxon>
        <taxon>Pezizomycotina</taxon>
        <taxon>Sordariomycetes</taxon>
        <taxon>Hypocreomycetidae</taxon>
        <taxon>Hypocreales</taxon>
        <taxon>Clavicipitaceae</taxon>
        <taxon>Claviceps</taxon>
    </lineage>
</organism>
<proteinExistence type="predicted"/>
<dbReference type="AlphaFoldDB" id="A0A9P7SDU7"/>
<name>A0A9P7SDU7_9HYPO</name>
<dbReference type="EMBL" id="SRPO01000590">
    <property type="protein sequence ID" value="KAG5931335.1"/>
    <property type="molecule type" value="Genomic_DNA"/>
</dbReference>